<gene>
    <name evidence="1" type="ORF">SAMN05660831_00045</name>
</gene>
<dbReference type="EMBL" id="FOMJ01000001">
    <property type="protein sequence ID" value="SFC90863.1"/>
    <property type="molecule type" value="Genomic_DNA"/>
</dbReference>
<keyword evidence="2" id="KW-1185">Reference proteome</keyword>
<sequence>MASANTASTWDEWLRKQLPPGVGYSWANDNLVLELEDEFGLLMVTLYWRARYLEMGASGGSGPGRRAWMPPGMVGRGWRERLLQAAVDRLREAKAELEEGLDA</sequence>
<reference evidence="1 2" key="1">
    <citation type="submission" date="2016-10" db="EMBL/GenBank/DDBJ databases">
        <authorList>
            <person name="de Groot N.N."/>
        </authorList>
    </citation>
    <scope>NUCLEOTIDE SEQUENCE [LARGE SCALE GENOMIC DNA]</scope>
    <source>
        <strain evidence="1 2">HL3</strain>
    </source>
</reference>
<protein>
    <submittedName>
        <fullName evidence="1">Uncharacterized protein</fullName>
    </submittedName>
</protein>
<accession>A0A1I1N7V4</accession>
<proteinExistence type="predicted"/>
<dbReference type="Proteomes" id="UP000198611">
    <property type="component" value="Unassembled WGS sequence"/>
</dbReference>
<evidence type="ECO:0000313" key="2">
    <source>
        <dbReference type="Proteomes" id="UP000198611"/>
    </source>
</evidence>
<dbReference type="AlphaFoldDB" id="A0A1I1N7V4"/>
<name>A0A1I1N7V4_9GAMM</name>
<evidence type="ECO:0000313" key="1">
    <source>
        <dbReference type="EMBL" id="SFC90863.1"/>
    </source>
</evidence>
<dbReference type="STRING" id="1123397.SAMN05660831_00045"/>
<organism evidence="1 2">
    <name type="scientific">Thiohalospira halophila DSM 15071</name>
    <dbReference type="NCBI Taxonomy" id="1123397"/>
    <lineage>
        <taxon>Bacteria</taxon>
        <taxon>Pseudomonadati</taxon>
        <taxon>Pseudomonadota</taxon>
        <taxon>Gammaproteobacteria</taxon>
        <taxon>Thiohalospirales</taxon>
        <taxon>Thiohalospiraceae</taxon>
        <taxon>Thiohalospira</taxon>
    </lineage>
</organism>
<dbReference type="RefSeq" id="WP_093426748.1">
    <property type="nucleotide sequence ID" value="NZ_FOMJ01000001.1"/>
</dbReference>